<gene>
    <name evidence="4" type="ORF">LK09_07300</name>
</gene>
<feature type="domain" description="DUF1731" evidence="3">
    <location>
        <begin position="246"/>
        <end position="293"/>
    </location>
</feature>
<dbReference type="InterPro" id="IPR013549">
    <property type="entry name" value="DUF1731"/>
</dbReference>
<sequence length="297" mass="31007">MSTDRIVVSGASGLIGSALVASLRADGVPVTTLVRRAPRAADEVEWAPGAEELDPAVLAGARAVVGLNGASVGRLPWTPRYRELLRSSRIDPTRTLATAIRGLGPDAPMLVSASAVGYYGDRPGARLTEASGAGTTFLARLSAAWEAEAALTGERVALLRTAPLMDRDGMLKPLITLTQWGVSGPVGTGRQIWPWISLADEVRGIRHIIDRGLTGPVNLAGPQATTAFEIGHELAHRLHRPFVVPAPSWALRIALGPGAADSLLLPDAHVVPDVLTRSGFAFTHATAASAIAEALSD</sequence>
<dbReference type="STRING" id="1348253.LK09_07300"/>
<name>A0A0B2A5E0_9MICO</name>
<dbReference type="NCBIfam" id="TIGR01777">
    <property type="entry name" value="yfcH"/>
    <property type="match status" value="1"/>
</dbReference>
<dbReference type="Gene3D" id="3.40.50.720">
    <property type="entry name" value="NAD(P)-binding Rossmann-like Domain"/>
    <property type="match status" value="1"/>
</dbReference>
<dbReference type="PANTHER" id="PTHR11092:SF0">
    <property type="entry name" value="EPIMERASE FAMILY PROTEIN SDR39U1"/>
    <property type="match status" value="1"/>
</dbReference>
<dbReference type="Proteomes" id="UP000031030">
    <property type="component" value="Unassembled WGS sequence"/>
</dbReference>
<dbReference type="AlphaFoldDB" id="A0A0B2A5E0"/>
<dbReference type="Pfam" id="PF08338">
    <property type="entry name" value="DUF1731"/>
    <property type="match status" value="1"/>
</dbReference>
<evidence type="ECO:0000259" key="3">
    <source>
        <dbReference type="Pfam" id="PF08338"/>
    </source>
</evidence>
<dbReference type="RefSeq" id="WP_039397521.1">
    <property type="nucleotide sequence ID" value="NZ_JTDK01000006.1"/>
</dbReference>
<feature type="domain" description="NAD-dependent epimerase/dehydratase" evidence="2">
    <location>
        <begin position="6"/>
        <end position="124"/>
    </location>
</feature>
<evidence type="ECO:0000313" key="5">
    <source>
        <dbReference type="Proteomes" id="UP000031030"/>
    </source>
</evidence>
<proteinExistence type="inferred from homology"/>
<comment type="similarity">
    <text evidence="1">Belongs to the NAD(P)-dependent epimerase/dehydratase family. SDR39U1 subfamily.</text>
</comment>
<organism evidence="4 5">
    <name type="scientific">Microbacterium mangrovi</name>
    <dbReference type="NCBI Taxonomy" id="1348253"/>
    <lineage>
        <taxon>Bacteria</taxon>
        <taxon>Bacillati</taxon>
        <taxon>Actinomycetota</taxon>
        <taxon>Actinomycetes</taxon>
        <taxon>Micrococcales</taxon>
        <taxon>Microbacteriaceae</taxon>
        <taxon>Microbacterium</taxon>
    </lineage>
</organism>
<dbReference type="OrthoDB" id="9801773at2"/>
<evidence type="ECO:0000256" key="1">
    <source>
        <dbReference type="ARBA" id="ARBA00009353"/>
    </source>
</evidence>
<dbReference type="InterPro" id="IPR010099">
    <property type="entry name" value="SDR39U1"/>
</dbReference>
<protein>
    <submittedName>
        <fullName evidence="4">Nucleoside-diphosphate sugar epimerase</fullName>
    </submittedName>
</protein>
<dbReference type="SUPFAM" id="SSF51735">
    <property type="entry name" value="NAD(P)-binding Rossmann-fold domains"/>
    <property type="match status" value="1"/>
</dbReference>
<dbReference type="Pfam" id="PF01370">
    <property type="entry name" value="Epimerase"/>
    <property type="match status" value="1"/>
</dbReference>
<comment type="caution">
    <text evidence="4">The sequence shown here is derived from an EMBL/GenBank/DDBJ whole genome shotgun (WGS) entry which is preliminary data.</text>
</comment>
<dbReference type="InterPro" id="IPR001509">
    <property type="entry name" value="Epimerase_deHydtase"/>
</dbReference>
<dbReference type="InterPro" id="IPR036291">
    <property type="entry name" value="NAD(P)-bd_dom_sf"/>
</dbReference>
<keyword evidence="5" id="KW-1185">Reference proteome</keyword>
<evidence type="ECO:0000313" key="4">
    <source>
        <dbReference type="EMBL" id="KHK98724.1"/>
    </source>
</evidence>
<accession>A0A0B2A5E0</accession>
<dbReference type="EMBL" id="JTDK01000006">
    <property type="protein sequence ID" value="KHK98724.1"/>
    <property type="molecule type" value="Genomic_DNA"/>
</dbReference>
<evidence type="ECO:0000259" key="2">
    <source>
        <dbReference type="Pfam" id="PF01370"/>
    </source>
</evidence>
<reference evidence="4 5" key="1">
    <citation type="submission" date="2014-11" db="EMBL/GenBank/DDBJ databases">
        <title>Genome sequence of Microbacterium mangrovi MUSC 115(T).</title>
        <authorList>
            <person name="Lee L.-H."/>
        </authorList>
    </citation>
    <scope>NUCLEOTIDE SEQUENCE [LARGE SCALE GENOMIC DNA]</scope>
    <source>
        <strain evidence="4 5">MUSC 115</strain>
    </source>
</reference>
<dbReference type="PANTHER" id="PTHR11092">
    <property type="entry name" value="SUGAR NUCLEOTIDE EPIMERASE RELATED"/>
    <property type="match status" value="1"/>
</dbReference>